<dbReference type="RefSeq" id="WP_119152044.1">
    <property type="nucleotide sequence ID" value="NZ_JBHSOV010000021.1"/>
</dbReference>
<evidence type="ECO:0000259" key="1">
    <source>
        <dbReference type="Pfam" id="PF01869"/>
    </source>
</evidence>
<proteinExistence type="predicted"/>
<evidence type="ECO:0000313" key="2">
    <source>
        <dbReference type="EMBL" id="RIE00984.1"/>
    </source>
</evidence>
<dbReference type="AlphaFoldDB" id="A0A398CPT8"/>
<dbReference type="Proteomes" id="UP000266340">
    <property type="component" value="Unassembled WGS sequence"/>
</dbReference>
<dbReference type="PANTHER" id="PTHR43190">
    <property type="entry name" value="N-ACETYL-D-GLUCOSAMINE KINASE"/>
    <property type="match status" value="1"/>
</dbReference>
<dbReference type="InterPro" id="IPR052519">
    <property type="entry name" value="Euk-type_GlcNAc_Kinase"/>
</dbReference>
<dbReference type="InterPro" id="IPR002731">
    <property type="entry name" value="ATPase_BadF"/>
</dbReference>
<name>A0A398CPT8_9BACL</name>
<keyword evidence="3" id="KW-1185">Reference proteome</keyword>
<dbReference type="OrthoDB" id="9772633at2"/>
<dbReference type="Gene3D" id="3.30.420.40">
    <property type="match status" value="2"/>
</dbReference>
<dbReference type="PANTHER" id="PTHR43190:SF3">
    <property type="entry name" value="N-ACETYL-D-GLUCOSAMINE KINASE"/>
    <property type="match status" value="1"/>
</dbReference>
<dbReference type="InterPro" id="IPR043129">
    <property type="entry name" value="ATPase_NBD"/>
</dbReference>
<dbReference type="SUPFAM" id="SSF53067">
    <property type="entry name" value="Actin-like ATPase domain"/>
    <property type="match status" value="2"/>
</dbReference>
<comment type="caution">
    <text evidence="2">The sequence shown here is derived from an EMBL/GenBank/DDBJ whole genome shotgun (WGS) entry which is preliminary data.</text>
</comment>
<gene>
    <name evidence="2" type="ORF">D3H35_25400</name>
</gene>
<organism evidence="2 3">
    <name type="scientific">Cohnella faecalis</name>
    <dbReference type="NCBI Taxonomy" id="2315694"/>
    <lineage>
        <taxon>Bacteria</taxon>
        <taxon>Bacillati</taxon>
        <taxon>Bacillota</taxon>
        <taxon>Bacilli</taxon>
        <taxon>Bacillales</taxon>
        <taxon>Paenibacillaceae</taxon>
        <taxon>Cohnella</taxon>
    </lineage>
</organism>
<dbReference type="EMBL" id="QXJM01000042">
    <property type="protein sequence ID" value="RIE00984.1"/>
    <property type="molecule type" value="Genomic_DNA"/>
</dbReference>
<dbReference type="Pfam" id="PF01869">
    <property type="entry name" value="BcrAD_BadFG"/>
    <property type="match status" value="1"/>
</dbReference>
<evidence type="ECO:0000313" key="3">
    <source>
        <dbReference type="Proteomes" id="UP000266340"/>
    </source>
</evidence>
<accession>A0A398CPT8</accession>
<feature type="domain" description="ATPase BadF/BadG/BcrA/BcrD type" evidence="1">
    <location>
        <begin position="5"/>
        <end position="303"/>
    </location>
</feature>
<reference evidence="2 3" key="1">
    <citation type="submission" date="2018-09" db="EMBL/GenBank/DDBJ databases">
        <title>Cohnella cavernae sp. nov., isolated from a karst cave.</title>
        <authorList>
            <person name="Zhu H."/>
        </authorList>
    </citation>
    <scope>NUCLEOTIDE SEQUENCE [LARGE SCALE GENOMIC DNA]</scope>
    <source>
        <strain evidence="2 3">K2E09-144</strain>
    </source>
</reference>
<sequence>MTRIVGVDAGGSKTYAVLVDERGNLLGTGLAGRGNHQSAGIHAALSQIKKSIELALQEAALSWDDIDYFQYGLAGADRDKDYDILRPALAALPCRNWGLVCDTMEGLRVGSSDYTGVVLVCGTGTNAAGRNPQGQSVQTGGFGFLYGDGAGGSDMAIATFRAAVRSWELRESPSLLTDLVPRHLGYDTMEQLWNDYLDKDIYSVPAHLTLVLHDAADQGDEAAGSILAQTGRELGLAAISVIRRLGGFEELAKIPIVLVGSILTKGRSPHLLKALSDTLEQENLAYELVIPEAAPVYGAVMIAMDTLGIEIDDGMKQKFIQYGGHDK</sequence>
<protein>
    <submittedName>
        <fullName evidence="2">ATPase</fullName>
    </submittedName>
</protein>
<dbReference type="CDD" id="cd24007">
    <property type="entry name" value="ASKHA_NBD_eukNAGK-like"/>
    <property type="match status" value="1"/>
</dbReference>